<dbReference type="Gene3D" id="3.40.50.300">
    <property type="entry name" value="P-loop containing nucleotide triphosphate hydrolases"/>
    <property type="match status" value="2"/>
</dbReference>
<keyword evidence="2" id="KW-0067">ATP-binding</keyword>
<feature type="domain" description="ATPase AAA-type core" evidence="3">
    <location>
        <begin position="116"/>
        <end position="166"/>
    </location>
</feature>
<dbReference type="GO" id="GO:0051228">
    <property type="term" value="P:mitotic spindle disassembly"/>
    <property type="evidence" value="ECO:0007669"/>
    <property type="project" value="TreeGrafter"/>
</dbReference>
<evidence type="ECO:0000313" key="4">
    <source>
        <dbReference type="EMBL" id="CAF1415120.1"/>
    </source>
</evidence>
<dbReference type="AlphaFoldDB" id="A0A815M0S7"/>
<dbReference type="GO" id="GO:0016887">
    <property type="term" value="F:ATP hydrolysis activity"/>
    <property type="evidence" value="ECO:0007669"/>
    <property type="project" value="InterPro"/>
</dbReference>
<evidence type="ECO:0000256" key="1">
    <source>
        <dbReference type="ARBA" id="ARBA00022741"/>
    </source>
</evidence>
<proteinExistence type="predicted"/>
<dbReference type="GO" id="GO:0097352">
    <property type="term" value="P:autophagosome maturation"/>
    <property type="evidence" value="ECO:0007669"/>
    <property type="project" value="TreeGrafter"/>
</dbReference>
<organism evidence="4 5">
    <name type="scientific">Rotaria sordida</name>
    <dbReference type="NCBI Taxonomy" id="392033"/>
    <lineage>
        <taxon>Eukaryota</taxon>
        <taxon>Metazoa</taxon>
        <taxon>Spiralia</taxon>
        <taxon>Gnathifera</taxon>
        <taxon>Rotifera</taxon>
        <taxon>Eurotatoria</taxon>
        <taxon>Bdelloidea</taxon>
        <taxon>Philodinida</taxon>
        <taxon>Philodinidae</taxon>
        <taxon>Rotaria</taxon>
    </lineage>
</organism>
<protein>
    <recommendedName>
        <fullName evidence="3">ATPase AAA-type core domain-containing protein</fullName>
    </recommendedName>
</protein>
<dbReference type="InterPro" id="IPR050168">
    <property type="entry name" value="AAA_ATPase_domain"/>
</dbReference>
<dbReference type="GO" id="GO:0005829">
    <property type="term" value="C:cytosol"/>
    <property type="evidence" value="ECO:0007669"/>
    <property type="project" value="TreeGrafter"/>
</dbReference>
<evidence type="ECO:0000259" key="3">
    <source>
        <dbReference type="Pfam" id="PF00004"/>
    </source>
</evidence>
<dbReference type="InterPro" id="IPR027417">
    <property type="entry name" value="P-loop_NTPase"/>
</dbReference>
<dbReference type="PANTHER" id="PTHR23077">
    <property type="entry name" value="AAA-FAMILY ATPASE"/>
    <property type="match status" value="1"/>
</dbReference>
<dbReference type="GO" id="GO:0034098">
    <property type="term" value="C:VCP-NPL4-UFD1 AAA ATPase complex"/>
    <property type="evidence" value="ECO:0007669"/>
    <property type="project" value="TreeGrafter"/>
</dbReference>
<dbReference type="PANTHER" id="PTHR23077:SF171">
    <property type="entry name" value="NUCLEAR VALOSIN-CONTAINING PROTEIN-LIKE"/>
    <property type="match status" value="1"/>
</dbReference>
<dbReference type="GO" id="GO:0005524">
    <property type="term" value="F:ATP binding"/>
    <property type="evidence" value="ECO:0007669"/>
    <property type="project" value="UniProtKB-KW"/>
</dbReference>
<sequence>MDDLQQYSHLILMATTNRPNSVNPALRRFHLEIDIGIPNAADREEILRIHTKNMKLGDDVNLEKIANETHGYNQQSTWEDIGGLKNVKCELQQHVQYYDGHPRKFLKFDTTSSHGVLFFGPPGCCKSLLAKAMANECQANFISVKGPHLLTMWFGESEANVYAIAKSRSGSDGDGSGVTDRVFNQILT</sequence>
<dbReference type="Gene3D" id="1.10.8.60">
    <property type="match status" value="1"/>
</dbReference>
<dbReference type="EMBL" id="CAJNOT010004083">
    <property type="protein sequence ID" value="CAF1415120.1"/>
    <property type="molecule type" value="Genomic_DNA"/>
</dbReference>
<accession>A0A815M0S7</accession>
<name>A0A815M0S7_9BILA</name>
<comment type="caution">
    <text evidence="4">The sequence shown here is derived from an EMBL/GenBank/DDBJ whole genome shotgun (WGS) entry which is preliminary data.</text>
</comment>
<keyword evidence="1" id="KW-0547">Nucleotide-binding</keyword>
<reference evidence="4" key="1">
    <citation type="submission" date="2021-02" db="EMBL/GenBank/DDBJ databases">
        <authorList>
            <person name="Nowell W R."/>
        </authorList>
    </citation>
    <scope>NUCLEOTIDE SEQUENCE</scope>
</reference>
<dbReference type="GO" id="GO:0031593">
    <property type="term" value="F:polyubiquitin modification-dependent protein binding"/>
    <property type="evidence" value="ECO:0007669"/>
    <property type="project" value="TreeGrafter"/>
</dbReference>
<gene>
    <name evidence="4" type="ORF">ZHD862_LOCUS33703</name>
</gene>
<dbReference type="GO" id="GO:0005634">
    <property type="term" value="C:nucleus"/>
    <property type="evidence" value="ECO:0007669"/>
    <property type="project" value="TreeGrafter"/>
</dbReference>
<dbReference type="InterPro" id="IPR003959">
    <property type="entry name" value="ATPase_AAA_core"/>
</dbReference>
<dbReference type="SUPFAM" id="SSF52540">
    <property type="entry name" value="P-loop containing nucleoside triphosphate hydrolases"/>
    <property type="match status" value="2"/>
</dbReference>
<dbReference type="Proteomes" id="UP000663864">
    <property type="component" value="Unassembled WGS sequence"/>
</dbReference>
<evidence type="ECO:0000313" key="5">
    <source>
        <dbReference type="Proteomes" id="UP000663864"/>
    </source>
</evidence>
<evidence type="ECO:0000256" key="2">
    <source>
        <dbReference type="ARBA" id="ARBA00022840"/>
    </source>
</evidence>
<dbReference type="GO" id="GO:0030970">
    <property type="term" value="P:retrograde protein transport, ER to cytosol"/>
    <property type="evidence" value="ECO:0007669"/>
    <property type="project" value="TreeGrafter"/>
</dbReference>
<dbReference type="Pfam" id="PF00004">
    <property type="entry name" value="AAA"/>
    <property type="match status" value="1"/>
</dbReference>